<dbReference type="GO" id="GO:0006654">
    <property type="term" value="P:phosphatidic acid biosynthetic process"/>
    <property type="evidence" value="ECO:0007669"/>
    <property type="project" value="TreeGrafter"/>
</dbReference>
<sequence length="198" mass="21796">MLYRFCRLLLRVLFKVVYRFEARGVSHIPLDGPVVLSSNHKSLIDPMTLGIAVPRKVHYMAKQELFGIPLFGPFIRALGAFPVKRGGVSKEAIRTALSILEEGKVMGIFPEGTRKGERIDGVAMGKRGAISMAARSGAAVVPVALVGDYRPFRKMMAVYGAPLDLSPYLVKGAEDYEAATELMMSRIREMIRTGRPAE</sequence>
<comment type="caution">
    <text evidence="4">The sequence shown here is derived from an EMBL/GenBank/DDBJ whole genome shotgun (WGS) entry which is preliminary data.</text>
</comment>
<dbReference type="InterPro" id="IPR002123">
    <property type="entry name" value="Plipid/glycerol_acylTrfase"/>
</dbReference>
<keyword evidence="5" id="KW-1185">Reference proteome</keyword>
<name>A0A841TWY1_9BACL</name>
<dbReference type="PANTHER" id="PTHR10434">
    <property type="entry name" value="1-ACYL-SN-GLYCEROL-3-PHOSPHATE ACYLTRANSFERASE"/>
    <property type="match status" value="1"/>
</dbReference>
<dbReference type="EMBL" id="JACJVR010000005">
    <property type="protein sequence ID" value="MBB6690144.1"/>
    <property type="molecule type" value="Genomic_DNA"/>
</dbReference>
<dbReference type="CDD" id="cd07989">
    <property type="entry name" value="LPLAT_AGPAT-like"/>
    <property type="match status" value="1"/>
</dbReference>
<evidence type="ECO:0000259" key="3">
    <source>
        <dbReference type="SMART" id="SM00563"/>
    </source>
</evidence>
<organism evidence="4 5">
    <name type="scientific">Cohnella xylanilytica</name>
    <dbReference type="NCBI Taxonomy" id="557555"/>
    <lineage>
        <taxon>Bacteria</taxon>
        <taxon>Bacillati</taxon>
        <taxon>Bacillota</taxon>
        <taxon>Bacilli</taxon>
        <taxon>Bacillales</taxon>
        <taxon>Paenibacillaceae</taxon>
        <taxon>Cohnella</taxon>
    </lineage>
</organism>
<evidence type="ECO:0000256" key="1">
    <source>
        <dbReference type="ARBA" id="ARBA00022679"/>
    </source>
</evidence>
<keyword evidence="2 4" id="KW-0012">Acyltransferase</keyword>
<accession>A0A841TWY1</accession>
<dbReference type="RefSeq" id="WP_185134176.1">
    <property type="nucleotide sequence ID" value="NZ_BORM01000006.1"/>
</dbReference>
<dbReference type="PANTHER" id="PTHR10434:SF11">
    <property type="entry name" value="1-ACYL-SN-GLYCEROL-3-PHOSPHATE ACYLTRANSFERASE"/>
    <property type="match status" value="1"/>
</dbReference>
<dbReference type="SUPFAM" id="SSF69593">
    <property type="entry name" value="Glycerol-3-phosphate (1)-acyltransferase"/>
    <property type="match status" value="1"/>
</dbReference>
<keyword evidence="1 4" id="KW-0808">Transferase</keyword>
<gene>
    <name evidence="4" type="ORF">H7B90_01900</name>
</gene>
<evidence type="ECO:0000313" key="4">
    <source>
        <dbReference type="EMBL" id="MBB6690144.1"/>
    </source>
</evidence>
<dbReference type="Proteomes" id="UP000553776">
    <property type="component" value="Unassembled WGS sequence"/>
</dbReference>
<protein>
    <submittedName>
        <fullName evidence="4">1-acyl-sn-glycerol-3-phosphate acyltransferase</fullName>
    </submittedName>
</protein>
<feature type="domain" description="Phospholipid/glycerol acyltransferase" evidence="3">
    <location>
        <begin position="34"/>
        <end position="148"/>
    </location>
</feature>
<dbReference type="AlphaFoldDB" id="A0A841TWY1"/>
<reference evidence="4 5" key="1">
    <citation type="submission" date="2020-08" db="EMBL/GenBank/DDBJ databases">
        <title>Cohnella phylogeny.</title>
        <authorList>
            <person name="Dunlap C."/>
        </authorList>
    </citation>
    <scope>NUCLEOTIDE SEQUENCE [LARGE SCALE GENOMIC DNA]</scope>
    <source>
        <strain evidence="4 5">DSM 25239</strain>
    </source>
</reference>
<evidence type="ECO:0000313" key="5">
    <source>
        <dbReference type="Proteomes" id="UP000553776"/>
    </source>
</evidence>
<evidence type="ECO:0000256" key="2">
    <source>
        <dbReference type="ARBA" id="ARBA00023315"/>
    </source>
</evidence>
<dbReference type="Pfam" id="PF01553">
    <property type="entry name" value="Acyltransferase"/>
    <property type="match status" value="1"/>
</dbReference>
<dbReference type="SMART" id="SM00563">
    <property type="entry name" value="PlsC"/>
    <property type="match status" value="1"/>
</dbReference>
<dbReference type="GO" id="GO:0003841">
    <property type="term" value="F:1-acylglycerol-3-phosphate O-acyltransferase activity"/>
    <property type="evidence" value="ECO:0007669"/>
    <property type="project" value="TreeGrafter"/>
</dbReference>
<proteinExistence type="predicted"/>